<keyword evidence="2" id="KW-1185">Reference proteome</keyword>
<dbReference type="RefSeq" id="WP_380857109.1">
    <property type="nucleotide sequence ID" value="NZ_JBHRXV010000003.1"/>
</dbReference>
<organism evidence="1 2">
    <name type="scientific">Sphingoaurantiacus capsulatus</name>
    <dbReference type="NCBI Taxonomy" id="1771310"/>
    <lineage>
        <taxon>Bacteria</taxon>
        <taxon>Pseudomonadati</taxon>
        <taxon>Pseudomonadota</taxon>
        <taxon>Alphaproteobacteria</taxon>
        <taxon>Sphingomonadales</taxon>
        <taxon>Sphingosinicellaceae</taxon>
        <taxon>Sphingoaurantiacus</taxon>
    </lineage>
</organism>
<comment type="caution">
    <text evidence="1">The sequence shown here is derived from an EMBL/GenBank/DDBJ whole genome shotgun (WGS) entry which is preliminary data.</text>
</comment>
<keyword evidence="1" id="KW-0808">Transferase</keyword>
<dbReference type="PANTHER" id="PTHR43832">
    <property type="match status" value="1"/>
</dbReference>
<sequence>MSLDALLSSIGERLPIPDFLTRAVIQSFVGRTNRKLAAEGADTAAFAAAMTEQPIAVHTDAANRQHYEVPAELFVQTLGARLKYSSCLFPRPDMTLDEGEVAALAETCVHAKLEDGQEVLELGCGWGSLTLWMAEQYPASRITAVSNSASQRAYIEARAAERGLANVRIITADANVFEPDFAPDRIVSVEMFEHMSNWRALFTRLRGWLKADGLLFAHFFAHRHSPYRFDEGDESDWIAQHFFTGGIMPSETLASHFPDLFTVDEQWWWPGSHYARTARLWLENYDRNIDRITPVLKSTYGKDWRLWLRRWRLFFLATEGLFGHEGGDAWGVVHVRLKPVPIDA</sequence>
<dbReference type="Proteomes" id="UP001595615">
    <property type="component" value="Unassembled WGS sequence"/>
</dbReference>
<keyword evidence="1" id="KW-0489">Methyltransferase</keyword>
<dbReference type="CDD" id="cd02440">
    <property type="entry name" value="AdoMet_MTases"/>
    <property type="match status" value="1"/>
</dbReference>
<dbReference type="InterPro" id="IPR029063">
    <property type="entry name" value="SAM-dependent_MTases_sf"/>
</dbReference>
<evidence type="ECO:0000313" key="1">
    <source>
        <dbReference type="EMBL" id="MFC3711688.1"/>
    </source>
</evidence>
<dbReference type="GO" id="GO:0008168">
    <property type="term" value="F:methyltransferase activity"/>
    <property type="evidence" value="ECO:0007669"/>
    <property type="project" value="UniProtKB-KW"/>
</dbReference>
<reference evidence="2" key="1">
    <citation type="journal article" date="2019" name="Int. J. Syst. Evol. Microbiol.">
        <title>The Global Catalogue of Microorganisms (GCM) 10K type strain sequencing project: providing services to taxonomists for standard genome sequencing and annotation.</title>
        <authorList>
            <consortium name="The Broad Institute Genomics Platform"/>
            <consortium name="The Broad Institute Genome Sequencing Center for Infectious Disease"/>
            <person name="Wu L."/>
            <person name="Ma J."/>
        </authorList>
    </citation>
    <scope>NUCLEOTIDE SEQUENCE [LARGE SCALE GENOMIC DNA]</scope>
    <source>
        <strain evidence="2">KCTC 42644</strain>
    </source>
</reference>
<dbReference type="SUPFAM" id="SSF53335">
    <property type="entry name" value="S-adenosyl-L-methionine-dependent methyltransferases"/>
    <property type="match status" value="1"/>
</dbReference>
<dbReference type="Pfam" id="PF02353">
    <property type="entry name" value="CMAS"/>
    <property type="match status" value="1"/>
</dbReference>
<dbReference type="PANTHER" id="PTHR43832:SF1">
    <property type="entry name" value="S-ADENOSYL-L-METHIONINE-DEPENDENT METHYLTRANSFERASES SUPERFAMILY PROTEIN"/>
    <property type="match status" value="1"/>
</dbReference>
<dbReference type="EMBL" id="JBHRXV010000003">
    <property type="protein sequence ID" value="MFC3711688.1"/>
    <property type="molecule type" value="Genomic_DNA"/>
</dbReference>
<proteinExistence type="predicted"/>
<name>A0ABV7X8Z3_9SPHN</name>
<dbReference type="GO" id="GO:0032259">
    <property type="term" value="P:methylation"/>
    <property type="evidence" value="ECO:0007669"/>
    <property type="project" value="UniProtKB-KW"/>
</dbReference>
<protein>
    <submittedName>
        <fullName evidence="1">SAM-dependent methyltransferase</fullName>
        <ecNumber evidence="1">2.1.1.-</ecNumber>
    </submittedName>
</protein>
<evidence type="ECO:0000313" key="2">
    <source>
        <dbReference type="Proteomes" id="UP001595615"/>
    </source>
</evidence>
<accession>A0ABV7X8Z3</accession>
<dbReference type="Gene3D" id="3.40.50.150">
    <property type="entry name" value="Vaccinia Virus protein VP39"/>
    <property type="match status" value="1"/>
</dbReference>
<gene>
    <name evidence="1" type="ORF">ACFOMD_03845</name>
</gene>
<dbReference type="EC" id="2.1.1.-" evidence="1"/>